<comment type="caution">
    <text evidence="4">The sequence shown here is derived from an EMBL/GenBank/DDBJ whole genome shotgun (WGS) entry which is preliminary data.</text>
</comment>
<dbReference type="EMBL" id="JAMFLZ010000002">
    <property type="protein sequence ID" value="MCL6294179.1"/>
    <property type="molecule type" value="Genomic_DNA"/>
</dbReference>
<dbReference type="PANTHER" id="PTHR44858">
    <property type="entry name" value="TETRATRICOPEPTIDE REPEAT PROTEIN 6"/>
    <property type="match status" value="1"/>
</dbReference>
<proteinExistence type="predicted"/>
<name>A0ABT0QB25_9FLAO</name>
<evidence type="ECO:0000256" key="2">
    <source>
        <dbReference type="ARBA" id="ARBA00022803"/>
    </source>
</evidence>
<keyword evidence="1" id="KW-0677">Repeat</keyword>
<dbReference type="PROSITE" id="PS50005">
    <property type="entry name" value="TPR"/>
    <property type="match status" value="3"/>
</dbReference>
<sequence>MKKNILLLIFLIPLLSFTQAKKLYRKAIKATNPKDKIELFTQVIKLEPKNFNAYFQRGIAKNDIGDYYGAMMDYSKIIIYRPDADSYYNRGNSKFSLEDYSGAKQDYESALKLDPQFFDALYNLAYSKYYLEDYISSIVDLSNIIKAIPTEYKAYTQRANALLALKKYKLALQDFSMAVLINPSEDTYYDRGLTHLNINYYKQAKNDFKKCLSYNSKNVSAYFYLGASHLLLGKYDKALSNFTTTLKYDALDYEAILGLALTYYKMNDIENAKLYLKKAQTMLSPNIKRDSTIELFADTYWYKNQFYFFKQNFEMLSKLAN</sequence>
<evidence type="ECO:0000313" key="4">
    <source>
        <dbReference type="EMBL" id="MCL6294179.1"/>
    </source>
</evidence>
<keyword evidence="5" id="KW-1185">Reference proteome</keyword>
<dbReference type="PANTHER" id="PTHR44858:SF1">
    <property type="entry name" value="UDP-N-ACETYLGLUCOSAMINE--PEPTIDE N-ACETYLGLUCOSAMINYLTRANSFERASE SPINDLY-RELATED"/>
    <property type="match status" value="1"/>
</dbReference>
<feature type="repeat" description="TPR" evidence="3">
    <location>
        <begin position="152"/>
        <end position="185"/>
    </location>
</feature>
<feature type="repeat" description="TPR" evidence="3">
    <location>
        <begin position="219"/>
        <end position="252"/>
    </location>
</feature>
<dbReference type="SUPFAM" id="SSF48452">
    <property type="entry name" value="TPR-like"/>
    <property type="match status" value="1"/>
</dbReference>
<keyword evidence="2 3" id="KW-0802">TPR repeat</keyword>
<dbReference type="SMART" id="SM00028">
    <property type="entry name" value="TPR"/>
    <property type="match status" value="7"/>
</dbReference>
<feature type="repeat" description="TPR" evidence="3">
    <location>
        <begin position="84"/>
        <end position="117"/>
    </location>
</feature>
<dbReference type="Pfam" id="PF00515">
    <property type="entry name" value="TPR_1"/>
    <property type="match status" value="2"/>
</dbReference>
<evidence type="ECO:0000256" key="1">
    <source>
        <dbReference type="ARBA" id="ARBA00022737"/>
    </source>
</evidence>
<protein>
    <submittedName>
        <fullName evidence="4">Tetratricopeptide repeat protein</fullName>
    </submittedName>
</protein>
<dbReference type="InterPro" id="IPR050498">
    <property type="entry name" value="Ycf3"/>
</dbReference>
<dbReference type="PROSITE" id="PS50293">
    <property type="entry name" value="TPR_REGION"/>
    <property type="match status" value="1"/>
</dbReference>
<reference evidence="4" key="1">
    <citation type="submission" date="2022-05" db="EMBL/GenBank/DDBJ databases">
        <authorList>
            <person name="Park J.-S."/>
        </authorList>
    </citation>
    <scope>NUCLEOTIDE SEQUENCE</scope>
    <source>
        <strain evidence="4">2012CJ34-3</strain>
    </source>
</reference>
<organism evidence="4 5">
    <name type="scientific">Jejuia spongiicola</name>
    <dbReference type="NCBI Taxonomy" id="2942207"/>
    <lineage>
        <taxon>Bacteria</taxon>
        <taxon>Pseudomonadati</taxon>
        <taxon>Bacteroidota</taxon>
        <taxon>Flavobacteriia</taxon>
        <taxon>Flavobacteriales</taxon>
        <taxon>Flavobacteriaceae</taxon>
        <taxon>Jejuia</taxon>
    </lineage>
</organism>
<dbReference type="Proteomes" id="UP001165381">
    <property type="component" value="Unassembled WGS sequence"/>
</dbReference>
<accession>A0ABT0QB25</accession>
<dbReference type="Pfam" id="PF13181">
    <property type="entry name" value="TPR_8"/>
    <property type="match status" value="2"/>
</dbReference>
<dbReference type="RefSeq" id="WP_249972143.1">
    <property type="nucleotide sequence ID" value="NZ_JAMFLZ010000002.1"/>
</dbReference>
<dbReference type="InterPro" id="IPR019734">
    <property type="entry name" value="TPR_rpt"/>
</dbReference>
<dbReference type="InterPro" id="IPR011990">
    <property type="entry name" value="TPR-like_helical_dom_sf"/>
</dbReference>
<evidence type="ECO:0000256" key="3">
    <source>
        <dbReference type="PROSITE-ProRule" id="PRU00339"/>
    </source>
</evidence>
<evidence type="ECO:0000313" key="5">
    <source>
        <dbReference type="Proteomes" id="UP001165381"/>
    </source>
</evidence>
<dbReference type="Gene3D" id="1.25.40.10">
    <property type="entry name" value="Tetratricopeptide repeat domain"/>
    <property type="match status" value="2"/>
</dbReference>
<gene>
    <name evidence="4" type="ORF">M3P09_04195</name>
</gene>